<dbReference type="PRINTS" id="PR00081">
    <property type="entry name" value="GDHRDH"/>
</dbReference>
<proteinExistence type="predicted"/>
<dbReference type="Gene3D" id="3.40.50.720">
    <property type="entry name" value="NAD(P)-binding Rossmann-like Domain"/>
    <property type="match status" value="1"/>
</dbReference>
<keyword evidence="3" id="KW-1185">Reference proteome</keyword>
<organism evidence="2 3">
    <name type="scientific">Nocardioides flavescens</name>
    <dbReference type="NCBI Taxonomy" id="2691959"/>
    <lineage>
        <taxon>Bacteria</taxon>
        <taxon>Bacillati</taxon>
        <taxon>Actinomycetota</taxon>
        <taxon>Actinomycetes</taxon>
        <taxon>Propionibacteriales</taxon>
        <taxon>Nocardioidaceae</taxon>
        <taxon>Nocardioides</taxon>
    </lineage>
</organism>
<feature type="region of interest" description="Disordered" evidence="1">
    <location>
        <begin position="288"/>
        <end position="308"/>
    </location>
</feature>
<dbReference type="Proteomes" id="UP000473325">
    <property type="component" value="Unassembled WGS sequence"/>
</dbReference>
<gene>
    <name evidence="2" type="ORF">GRQ65_21125</name>
</gene>
<feature type="compositionally biased region" description="Basic and acidic residues" evidence="1">
    <location>
        <begin position="290"/>
        <end position="308"/>
    </location>
</feature>
<accession>A0A6L7F4F8</accession>
<dbReference type="RefSeq" id="WP_160879984.1">
    <property type="nucleotide sequence ID" value="NZ_WUEK01000017.1"/>
</dbReference>
<sequence length="325" mass="35710">MTALDPTLDADAVDAEAARKDTVGWSRLGYEMREPTWDNADLVHVAGRTVVVTGATAGLGLATAERLVTLGAHVVLVSRDAAKLERVAAEIESHTGRPVKAWVQCDLGSLASVRAAAAELLERLDEIHVLVNNAGILIHEHLMTEDGFEKVWATNLLGPYLLTELLMDRLVASAPARVIEVTSGGMYSQRIDVVDHQTLEQEYDGRAVYSRTKRGQVILTELRAEQHRDSGVVFHSMHPGWAATPGVYDSIPDFAAKFEDVLRTPAQGADTIVWLAAADEPARSSGLLWQDRRARETHRDESTKETAEERARLIELLREQSQPIS</sequence>
<dbReference type="PANTHER" id="PTHR44656">
    <property type="entry name" value="DEHYDROGENASE/REDUCTASE SDR FAMILY MEMBER 12"/>
    <property type="match status" value="1"/>
</dbReference>
<protein>
    <submittedName>
        <fullName evidence="2">SDR family NAD(P)-dependent oxidoreductase</fullName>
    </submittedName>
</protein>
<evidence type="ECO:0000313" key="2">
    <source>
        <dbReference type="EMBL" id="MXG92051.1"/>
    </source>
</evidence>
<dbReference type="AlphaFoldDB" id="A0A6L7F4F8"/>
<dbReference type="InterPro" id="IPR036291">
    <property type="entry name" value="NAD(P)-bd_dom_sf"/>
</dbReference>
<comment type="caution">
    <text evidence="2">The sequence shown here is derived from an EMBL/GenBank/DDBJ whole genome shotgun (WGS) entry which is preliminary data.</text>
</comment>
<evidence type="ECO:0000256" key="1">
    <source>
        <dbReference type="SAM" id="MobiDB-lite"/>
    </source>
</evidence>
<reference evidence="2 3" key="1">
    <citation type="submission" date="2019-12" db="EMBL/GenBank/DDBJ databases">
        <authorList>
            <person name="Kun Z."/>
        </authorList>
    </citation>
    <scope>NUCLEOTIDE SEQUENCE [LARGE SCALE GENOMIC DNA]</scope>
    <source>
        <strain evidence="2 3">YIM 123512</strain>
    </source>
</reference>
<dbReference type="InterPro" id="IPR052992">
    <property type="entry name" value="SDR_member_12"/>
</dbReference>
<dbReference type="SUPFAM" id="SSF51735">
    <property type="entry name" value="NAD(P)-binding Rossmann-fold domains"/>
    <property type="match status" value="1"/>
</dbReference>
<evidence type="ECO:0000313" key="3">
    <source>
        <dbReference type="Proteomes" id="UP000473325"/>
    </source>
</evidence>
<dbReference type="EMBL" id="WUEK01000017">
    <property type="protein sequence ID" value="MXG92051.1"/>
    <property type="molecule type" value="Genomic_DNA"/>
</dbReference>
<dbReference type="PANTHER" id="PTHR44656:SF7">
    <property type="entry name" value="DEHYDROGENASE_REDUCTASE SDR FAMILY MEMBER 12"/>
    <property type="match status" value="1"/>
</dbReference>
<dbReference type="Pfam" id="PF00106">
    <property type="entry name" value="adh_short"/>
    <property type="match status" value="1"/>
</dbReference>
<name>A0A6L7F4F8_9ACTN</name>
<dbReference type="InterPro" id="IPR002347">
    <property type="entry name" value="SDR_fam"/>
</dbReference>